<keyword evidence="4" id="KW-0238">DNA-binding</keyword>
<gene>
    <name evidence="8" type="ORF">BD324DRAFT_624685</name>
</gene>
<dbReference type="InParanoid" id="A0A1Y1UIZ5"/>
<dbReference type="Pfam" id="PF04082">
    <property type="entry name" value="Fungal_trans"/>
    <property type="match status" value="1"/>
</dbReference>
<dbReference type="InterPro" id="IPR007219">
    <property type="entry name" value="XnlR_reg_dom"/>
</dbReference>
<dbReference type="GO" id="GO:0006351">
    <property type="term" value="P:DNA-templated transcription"/>
    <property type="evidence" value="ECO:0007669"/>
    <property type="project" value="InterPro"/>
</dbReference>
<keyword evidence="1" id="KW-0479">Metal-binding</keyword>
<evidence type="ECO:0000259" key="7">
    <source>
        <dbReference type="SMART" id="SM00906"/>
    </source>
</evidence>
<dbReference type="GO" id="GO:0008270">
    <property type="term" value="F:zinc ion binding"/>
    <property type="evidence" value="ECO:0007669"/>
    <property type="project" value="InterPro"/>
</dbReference>
<evidence type="ECO:0000313" key="8">
    <source>
        <dbReference type="EMBL" id="ORX37075.1"/>
    </source>
</evidence>
<evidence type="ECO:0000256" key="3">
    <source>
        <dbReference type="ARBA" id="ARBA00023015"/>
    </source>
</evidence>
<evidence type="ECO:0000256" key="2">
    <source>
        <dbReference type="ARBA" id="ARBA00022833"/>
    </source>
</evidence>
<evidence type="ECO:0000256" key="6">
    <source>
        <dbReference type="ARBA" id="ARBA00023242"/>
    </source>
</evidence>
<evidence type="ECO:0000256" key="1">
    <source>
        <dbReference type="ARBA" id="ARBA00022723"/>
    </source>
</evidence>
<sequence>MHSFLGRLASLPTDALSSAVEEYARTGSVSVVGSDTVDEQADSNLVDQGPSTSRFSYGVRAGGRISAHGPTSALFDERDEREFGLQTSHVSVSEDELSRFASARCAEERHNEILNVASGKLDFDGVSPDLAMHLLALHWNRQHFAFLISYRPLFTRDMACAGPYFSKLLLNAMFFSVSKFSTRSEVYDEPSDQKTAGKRFLKRVKELLGEALDQSSIPSIQAMLLMSSSLFALGSQSAAWHYHGIAVQMIFDMGLNYDSLASTNVPGGLTAEETEIRRRVVWAAFIYDKVLSLYQGRPPSFAEDRMHVPHRFLDMYEEYELWTPYAFPTMQAYPGAPARAISTFTSLCSLSVIMGRIITQIYAEKIHLDRPADRLQQLSTSLERWKEALPPPILFDADDKDSLVPPPHVLSLHSVYYTLVTLLHRPFVETGRLSDPTIVEISWVRCEQAAASATGVLTRYRQTFTLARAPFLISYCTFVAATIHVRIASQRGPSCEAARLLGICLESLQENSATNPGVKKMHATILSLMDKLNVHLAGTGNTELVGSTSNASVWDGGMDLSAIISSFGDGPMIDPSFTFDPSLLLSNVDQGHSQQQDPLYGFIYR</sequence>
<accession>A0A1Y1UIZ5</accession>
<dbReference type="AlphaFoldDB" id="A0A1Y1UIZ5"/>
<dbReference type="SMART" id="SM00906">
    <property type="entry name" value="Fungal_trans"/>
    <property type="match status" value="1"/>
</dbReference>
<protein>
    <submittedName>
        <fullName evidence="8">Fungal-specific transcription factor domain-domain-containing protein</fullName>
    </submittedName>
</protein>
<evidence type="ECO:0000256" key="5">
    <source>
        <dbReference type="ARBA" id="ARBA00023163"/>
    </source>
</evidence>
<dbReference type="GO" id="GO:0003677">
    <property type="term" value="F:DNA binding"/>
    <property type="evidence" value="ECO:0007669"/>
    <property type="project" value="UniProtKB-KW"/>
</dbReference>
<dbReference type="RefSeq" id="XP_021871113.1">
    <property type="nucleotide sequence ID" value="XM_022015725.1"/>
</dbReference>
<dbReference type="CDD" id="cd12148">
    <property type="entry name" value="fungal_TF_MHR"/>
    <property type="match status" value="1"/>
</dbReference>
<dbReference type="FunCoup" id="A0A1Y1UIZ5">
    <property type="interactions" value="26"/>
</dbReference>
<comment type="caution">
    <text evidence="8">The sequence shown here is derived from an EMBL/GenBank/DDBJ whole genome shotgun (WGS) entry which is preliminary data.</text>
</comment>
<keyword evidence="9" id="KW-1185">Reference proteome</keyword>
<reference evidence="8 9" key="1">
    <citation type="submission" date="2017-03" db="EMBL/GenBank/DDBJ databases">
        <title>Widespread Adenine N6-methylation of Active Genes in Fungi.</title>
        <authorList>
            <consortium name="DOE Joint Genome Institute"/>
            <person name="Mondo S.J."/>
            <person name="Dannebaum R.O."/>
            <person name="Kuo R.C."/>
            <person name="Louie K.B."/>
            <person name="Bewick A.J."/>
            <person name="Labutti K."/>
            <person name="Haridas S."/>
            <person name="Kuo A."/>
            <person name="Salamov A."/>
            <person name="Ahrendt S.R."/>
            <person name="Lau R."/>
            <person name="Bowen B.P."/>
            <person name="Lipzen A."/>
            <person name="Sullivan W."/>
            <person name="Andreopoulos W.B."/>
            <person name="Clum A."/>
            <person name="Lindquist E."/>
            <person name="Daum C."/>
            <person name="Northen T.R."/>
            <person name="Ramamoorthy G."/>
            <person name="Schmitz R.J."/>
            <person name="Gryganskyi A."/>
            <person name="Culley D."/>
            <person name="Magnuson J."/>
            <person name="James T.Y."/>
            <person name="O'Malley M.A."/>
            <person name="Stajich J.E."/>
            <person name="Spatafora J.W."/>
            <person name="Visel A."/>
            <person name="Grigoriev I.V."/>
        </authorList>
    </citation>
    <scope>NUCLEOTIDE SEQUENCE [LARGE SCALE GENOMIC DNA]</scope>
    <source>
        <strain evidence="8 9">NRRL Y-17943</strain>
    </source>
</reference>
<dbReference type="GeneID" id="33557534"/>
<dbReference type="PANTHER" id="PTHR31313:SF86">
    <property type="entry name" value="ZN(2)-C6 FUNGAL-TYPE DOMAIN-CONTAINING PROTEIN"/>
    <property type="match status" value="1"/>
</dbReference>
<organism evidence="8 9">
    <name type="scientific">Kockovaella imperatae</name>
    <dbReference type="NCBI Taxonomy" id="4999"/>
    <lineage>
        <taxon>Eukaryota</taxon>
        <taxon>Fungi</taxon>
        <taxon>Dikarya</taxon>
        <taxon>Basidiomycota</taxon>
        <taxon>Agaricomycotina</taxon>
        <taxon>Tremellomycetes</taxon>
        <taxon>Tremellales</taxon>
        <taxon>Cuniculitremaceae</taxon>
        <taxon>Kockovaella</taxon>
    </lineage>
</organism>
<dbReference type="STRING" id="4999.A0A1Y1UIZ5"/>
<evidence type="ECO:0000313" key="9">
    <source>
        <dbReference type="Proteomes" id="UP000193218"/>
    </source>
</evidence>
<dbReference type="Proteomes" id="UP000193218">
    <property type="component" value="Unassembled WGS sequence"/>
</dbReference>
<name>A0A1Y1UIZ5_9TREE</name>
<evidence type="ECO:0000256" key="4">
    <source>
        <dbReference type="ARBA" id="ARBA00023125"/>
    </source>
</evidence>
<keyword evidence="6" id="KW-0539">Nucleus</keyword>
<dbReference type="EMBL" id="NBSH01000006">
    <property type="protein sequence ID" value="ORX37075.1"/>
    <property type="molecule type" value="Genomic_DNA"/>
</dbReference>
<keyword evidence="3" id="KW-0805">Transcription regulation</keyword>
<keyword evidence="5" id="KW-0804">Transcription</keyword>
<proteinExistence type="predicted"/>
<dbReference type="PANTHER" id="PTHR31313">
    <property type="entry name" value="TY1 ENHANCER ACTIVATOR"/>
    <property type="match status" value="1"/>
</dbReference>
<keyword evidence="2" id="KW-0862">Zinc</keyword>
<dbReference type="InterPro" id="IPR051615">
    <property type="entry name" value="Transcr_Regulatory_Elem"/>
</dbReference>
<dbReference type="OrthoDB" id="2123952at2759"/>
<feature type="domain" description="Xylanolytic transcriptional activator regulatory" evidence="7">
    <location>
        <begin position="239"/>
        <end position="315"/>
    </location>
</feature>